<dbReference type="Proteomes" id="UP000233766">
    <property type="component" value="Unassembled WGS sequence"/>
</dbReference>
<reference evidence="1 2" key="1">
    <citation type="submission" date="2017-12" db="EMBL/GenBank/DDBJ databases">
        <title>Sequencing the genomes of 1000 Actinobacteria strains.</title>
        <authorList>
            <person name="Klenk H.-P."/>
        </authorList>
    </citation>
    <scope>NUCLEOTIDE SEQUENCE [LARGE SCALE GENOMIC DNA]</scope>
    <source>
        <strain evidence="1 2">DSM 44489</strain>
    </source>
</reference>
<name>A0A2N3V8A3_9NOCA</name>
<dbReference type="EMBL" id="PJMW01000002">
    <property type="protein sequence ID" value="PKV77843.1"/>
    <property type="molecule type" value="Genomic_DNA"/>
</dbReference>
<sequence length="127" mass="14840">MELKPVAMYREMYERGHDELPSVFDAPTGTVESDRDRILDYMRKVRAIFDVMGESPDLFTRDVDIEGGPSLYSDGVWIWREDSLKYLAEQSLVLPTEFLEHVRALDYVPQNFDTRDPDFDAAFLSYF</sequence>
<comment type="caution">
    <text evidence="1">The sequence shown here is derived from an EMBL/GenBank/DDBJ whole genome shotgun (WGS) entry which is preliminary data.</text>
</comment>
<dbReference type="AlphaFoldDB" id="A0A2N3V8A3"/>
<keyword evidence="2" id="KW-1185">Reference proteome</keyword>
<proteinExistence type="predicted"/>
<accession>A0A2N3V8A3</accession>
<organism evidence="1 2">
    <name type="scientific">Nocardia fluminea</name>
    <dbReference type="NCBI Taxonomy" id="134984"/>
    <lineage>
        <taxon>Bacteria</taxon>
        <taxon>Bacillati</taxon>
        <taxon>Actinomycetota</taxon>
        <taxon>Actinomycetes</taxon>
        <taxon>Mycobacteriales</taxon>
        <taxon>Nocardiaceae</taxon>
        <taxon>Nocardia</taxon>
    </lineage>
</organism>
<evidence type="ECO:0000313" key="2">
    <source>
        <dbReference type="Proteomes" id="UP000233766"/>
    </source>
</evidence>
<dbReference type="OrthoDB" id="275232at2"/>
<evidence type="ECO:0000313" key="1">
    <source>
        <dbReference type="EMBL" id="PKV77843.1"/>
    </source>
</evidence>
<protein>
    <submittedName>
        <fullName evidence="1">Uncharacterized protein</fullName>
    </submittedName>
</protein>
<dbReference type="RefSeq" id="WP_101464412.1">
    <property type="nucleotide sequence ID" value="NZ_PJMW01000002.1"/>
</dbReference>
<gene>
    <name evidence="1" type="ORF">ATK86_2196</name>
</gene>